<dbReference type="AlphaFoldDB" id="A0A1F7JHG2"/>
<dbReference type="InterPro" id="IPR016047">
    <property type="entry name" value="M23ase_b-sheet_dom"/>
</dbReference>
<evidence type="ECO:0000259" key="2">
    <source>
        <dbReference type="PROSITE" id="PS51782"/>
    </source>
</evidence>
<feature type="domain" description="LysM" evidence="2">
    <location>
        <begin position="167"/>
        <end position="215"/>
    </location>
</feature>
<gene>
    <name evidence="3" type="ORF">A3H78_00995</name>
</gene>
<sequence length="361" mass="39166">MAPNESKSQELFSFILFLRSYFATRILTFGHNFERIKDVIVAILIVKRGKYSQSFLNTSFLLLVVAVIVGGPVIAENNPFIANYLSSNEPTYQSILAADVESLPIDTTISQKPRDRTIEYEVKGGDTLASIAKKFDVSSDSIKWATNLKTDTIKPGQKLKVPPVSGVIHKVASGDNIYAIAKKYGTDAQKIANFPFNDFADLETFELTSGQVLYVPDGVPPQEKPVSPIRRTGPYIAAGQPGTGNFLWPASGTISQYPVWYHMAVDISNRGLPPVLAADTGTVTYASCLRGGYGCHIRVNHSNGYETLYAHLSQINVAVGNGVAKGQVIGKVGSTGRSTGPHLHFEVRSGGKLLNPLSFLK</sequence>
<dbReference type="Gene3D" id="2.70.70.10">
    <property type="entry name" value="Glucose Permease (Domain IIA)"/>
    <property type="match status" value="1"/>
</dbReference>
<feature type="domain" description="LysM" evidence="2">
    <location>
        <begin position="118"/>
        <end position="161"/>
    </location>
</feature>
<accession>A0A1F7JHG2</accession>
<organism evidence="3 4">
    <name type="scientific">Candidatus Roizmanbacteria bacterium RIFCSPLOWO2_02_FULL_36_11</name>
    <dbReference type="NCBI Taxonomy" id="1802071"/>
    <lineage>
        <taxon>Bacteria</taxon>
        <taxon>Candidatus Roizmaniibacteriota</taxon>
    </lineage>
</organism>
<feature type="transmembrane region" description="Helical" evidence="1">
    <location>
        <begin position="12"/>
        <end position="33"/>
    </location>
</feature>
<dbReference type="InterPro" id="IPR011055">
    <property type="entry name" value="Dup_hybrid_motif"/>
</dbReference>
<dbReference type="InterPro" id="IPR036779">
    <property type="entry name" value="LysM_dom_sf"/>
</dbReference>
<evidence type="ECO:0000313" key="4">
    <source>
        <dbReference type="Proteomes" id="UP000177418"/>
    </source>
</evidence>
<dbReference type="PROSITE" id="PS51782">
    <property type="entry name" value="LYSM"/>
    <property type="match status" value="2"/>
</dbReference>
<keyword evidence="1" id="KW-0472">Membrane</keyword>
<keyword evidence="1" id="KW-1133">Transmembrane helix</keyword>
<dbReference type="PANTHER" id="PTHR21666:SF270">
    <property type="entry name" value="MUREIN HYDROLASE ACTIVATOR ENVC"/>
    <property type="match status" value="1"/>
</dbReference>
<comment type="caution">
    <text evidence="3">The sequence shown here is derived from an EMBL/GenBank/DDBJ whole genome shotgun (WGS) entry which is preliminary data.</text>
</comment>
<protein>
    <recommendedName>
        <fullName evidence="2">LysM domain-containing protein</fullName>
    </recommendedName>
</protein>
<dbReference type="SMART" id="SM00257">
    <property type="entry name" value="LysM"/>
    <property type="match status" value="2"/>
</dbReference>
<evidence type="ECO:0000256" key="1">
    <source>
        <dbReference type="SAM" id="Phobius"/>
    </source>
</evidence>
<dbReference type="InterPro" id="IPR018392">
    <property type="entry name" value="LysM"/>
</dbReference>
<dbReference type="Pfam" id="PF01551">
    <property type="entry name" value="Peptidase_M23"/>
    <property type="match status" value="1"/>
</dbReference>
<dbReference type="SUPFAM" id="SSF54106">
    <property type="entry name" value="LysM domain"/>
    <property type="match status" value="2"/>
</dbReference>
<evidence type="ECO:0000313" key="3">
    <source>
        <dbReference type="EMBL" id="OGK55036.1"/>
    </source>
</evidence>
<keyword evidence="1" id="KW-0812">Transmembrane</keyword>
<dbReference type="InterPro" id="IPR050570">
    <property type="entry name" value="Cell_wall_metabolism_enzyme"/>
</dbReference>
<dbReference type="GO" id="GO:0004222">
    <property type="term" value="F:metalloendopeptidase activity"/>
    <property type="evidence" value="ECO:0007669"/>
    <property type="project" value="TreeGrafter"/>
</dbReference>
<dbReference type="Gene3D" id="3.10.350.10">
    <property type="entry name" value="LysM domain"/>
    <property type="match status" value="2"/>
</dbReference>
<dbReference type="PANTHER" id="PTHR21666">
    <property type="entry name" value="PEPTIDASE-RELATED"/>
    <property type="match status" value="1"/>
</dbReference>
<feature type="transmembrane region" description="Helical" evidence="1">
    <location>
        <begin position="54"/>
        <end position="75"/>
    </location>
</feature>
<dbReference type="Proteomes" id="UP000177418">
    <property type="component" value="Unassembled WGS sequence"/>
</dbReference>
<dbReference type="Pfam" id="PF01476">
    <property type="entry name" value="LysM"/>
    <property type="match status" value="2"/>
</dbReference>
<dbReference type="CDD" id="cd12797">
    <property type="entry name" value="M23_peptidase"/>
    <property type="match status" value="1"/>
</dbReference>
<name>A0A1F7JHG2_9BACT</name>
<reference evidence="3 4" key="1">
    <citation type="journal article" date="2016" name="Nat. Commun.">
        <title>Thousands of microbial genomes shed light on interconnected biogeochemical processes in an aquifer system.</title>
        <authorList>
            <person name="Anantharaman K."/>
            <person name="Brown C.T."/>
            <person name="Hug L.A."/>
            <person name="Sharon I."/>
            <person name="Castelle C.J."/>
            <person name="Probst A.J."/>
            <person name="Thomas B.C."/>
            <person name="Singh A."/>
            <person name="Wilkins M.J."/>
            <person name="Karaoz U."/>
            <person name="Brodie E.L."/>
            <person name="Williams K.H."/>
            <person name="Hubbard S.S."/>
            <person name="Banfield J.F."/>
        </authorList>
    </citation>
    <scope>NUCLEOTIDE SEQUENCE [LARGE SCALE GENOMIC DNA]</scope>
</reference>
<proteinExistence type="predicted"/>
<dbReference type="EMBL" id="MGAV01000012">
    <property type="protein sequence ID" value="OGK55036.1"/>
    <property type="molecule type" value="Genomic_DNA"/>
</dbReference>
<dbReference type="SUPFAM" id="SSF51261">
    <property type="entry name" value="Duplicated hybrid motif"/>
    <property type="match status" value="1"/>
</dbReference>
<dbReference type="CDD" id="cd00118">
    <property type="entry name" value="LysM"/>
    <property type="match status" value="2"/>
</dbReference>